<evidence type="ECO:0000313" key="2">
    <source>
        <dbReference type="EMBL" id="EFE72423.2"/>
    </source>
</evidence>
<dbReference type="Proteomes" id="UP000003824">
    <property type="component" value="Unassembled WGS sequence"/>
</dbReference>
<evidence type="ECO:0000313" key="3">
    <source>
        <dbReference type="Proteomes" id="UP000003824"/>
    </source>
</evidence>
<accession>D6AA88</accession>
<protein>
    <submittedName>
        <fullName evidence="2">Predicted protein</fullName>
    </submittedName>
</protein>
<feature type="compositionally biased region" description="Low complexity" evidence="1">
    <location>
        <begin position="7"/>
        <end position="19"/>
    </location>
</feature>
<feature type="region of interest" description="Disordered" evidence="1">
    <location>
        <begin position="1"/>
        <end position="30"/>
    </location>
</feature>
<dbReference type="eggNOG" id="ENOG5032QAY">
    <property type="taxonomic scope" value="Bacteria"/>
</dbReference>
<organism evidence="2 3">
    <name type="scientific">Streptomyces viridosporus (strain ATCC 14672 / DSM 40746 / JCM 4963 / KCTC 9882 / NRRL B-12104 / FH 1290)</name>
    <name type="common">Streptomyces ghanaensis</name>
    <dbReference type="NCBI Taxonomy" id="566461"/>
    <lineage>
        <taxon>Bacteria</taxon>
        <taxon>Bacillati</taxon>
        <taxon>Actinomycetota</taxon>
        <taxon>Actinomycetes</taxon>
        <taxon>Kitasatosporales</taxon>
        <taxon>Streptomycetaceae</taxon>
        <taxon>Streptomyces</taxon>
    </lineage>
</organism>
<proteinExistence type="predicted"/>
<dbReference type="EMBL" id="DS999642">
    <property type="protein sequence ID" value="EFE72423.2"/>
    <property type="molecule type" value="Genomic_DNA"/>
</dbReference>
<name>D6AA88_STRV1</name>
<sequence>MRGTGTGDAMTGTAHAARASRAEAARPARAGATAVTVLPGTGGRHLSAAG</sequence>
<dbReference type="AlphaFoldDB" id="D6AA88"/>
<evidence type="ECO:0000256" key="1">
    <source>
        <dbReference type="SAM" id="MobiDB-lite"/>
    </source>
</evidence>
<reference evidence="3" key="1">
    <citation type="submission" date="2008-12" db="EMBL/GenBank/DDBJ databases">
        <title>Annotation of Streptomyces ghanaensis ATCC 14672.</title>
        <authorList>
            <consortium name="The Broad Institute Genome Sequencing Platform"/>
            <consortium name="Broad Institute Microbial Sequencing Center"/>
            <person name="Fischbach M."/>
            <person name="Ward D."/>
            <person name="Young S."/>
            <person name="Kodira C.D."/>
            <person name="Zeng Q."/>
            <person name="Koehrsen M."/>
            <person name="Godfrey P."/>
            <person name="Alvarado L."/>
            <person name="Berlin A.M."/>
            <person name="Borenstein D."/>
            <person name="Chen Z."/>
            <person name="Engels R."/>
            <person name="Freedman E."/>
            <person name="Gellesch M."/>
            <person name="Goldberg J."/>
            <person name="Griggs A."/>
            <person name="Gujja S."/>
            <person name="Heiman D.I."/>
            <person name="Hepburn T.A."/>
            <person name="Howarth C."/>
            <person name="Jen D."/>
            <person name="Larson L."/>
            <person name="Lewis B."/>
            <person name="Mehta T."/>
            <person name="Park D."/>
            <person name="Pearson M."/>
            <person name="Roberts A."/>
            <person name="Saif S."/>
            <person name="Shea T.D."/>
            <person name="Shenoy N."/>
            <person name="Sisk P."/>
            <person name="Stolte C."/>
            <person name="Sykes S.N."/>
            <person name="Walk T."/>
            <person name="White J."/>
            <person name="Yandava C."/>
            <person name="Straight P."/>
            <person name="Clardy J."/>
            <person name="Hung D."/>
            <person name="Kolter R."/>
            <person name="Mekalanos J."/>
            <person name="Walker S."/>
            <person name="Walsh C.T."/>
            <person name="Wieland B.L.C."/>
            <person name="Ilzarbe M."/>
            <person name="Galagan J."/>
            <person name="Nusbaum C."/>
            <person name="Birren B."/>
        </authorList>
    </citation>
    <scope>NUCLEOTIDE SEQUENCE [LARGE SCALE GENOMIC DNA]</scope>
    <source>
        <strain evidence="3">ATCC 14672 / DSM 40746 / JCM 4963 / KCTC 9882 / NRRL B-12104 / FH 1290</strain>
    </source>
</reference>
<gene>
    <name evidence="2" type="ORF">SSFG_07658</name>
</gene>